<evidence type="ECO:0000313" key="1">
    <source>
        <dbReference type="EMBL" id="MFD1008164.1"/>
    </source>
</evidence>
<reference evidence="2" key="1">
    <citation type="journal article" date="2019" name="Int. J. Syst. Evol. Microbiol.">
        <title>The Global Catalogue of Microorganisms (GCM) 10K type strain sequencing project: providing services to taxonomists for standard genome sequencing and annotation.</title>
        <authorList>
            <consortium name="The Broad Institute Genomics Platform"/>
            <consortium name="The Broad Institute Genome Sequencing Center for Infectious Disease"/>
            <person name="Wu L."/>
            <person name="Ma J."/>
        </authorList>
    </citation>
    <scope>NUCLEOTIDE SEQUENCE [LARGE SCALE GENOMIC DNA]</scope>
    <source>
        <strain evidence="2">CCUG 60525</strain>
    </source>
</reference>
<dbReference type="RefSeq" id="WP_379558155.1">
    <property type="nucleotide sequence ID" value="NZ_JBHTJS010000034.1"/>
</dbReference>
<gene>
    <name evidence="1" type="ORF">ACFQ1C_08370</name>
</gene>
<protein>
    <submittedName>
        <fullName evidence="1">Uncharacterized protein</fullName>
    </submittedName>
</protein>
<evidence type="ECO:0000313" key="2">
    <source>
        <dbReference type="Proteomes" id="UP001597048"/>
    </source>
</evidence>
<accession>A0ABW3KHW0</accession>
<dbReference type="EMBL" id="JBHTJS010000034">
    <property type="protein sequence ID" value="MFD1008164.1"/>
    <property type="molecule type" value="Genomic_DNA"/>
</dbReference>
<keyword evidence="2" id="KW-1185">Reference proteome</keyword>
<sequence>MQPHLCADLLFISEQDLAATTFELYVEGLAGSLQCRKPAFQAKKYRASPNTDQLRNFGDRLTDPYTASEY</sequence>
<proteinExistence type="predicted"/>
<feature type="non-terminal residue" evidence="1">
    <location>
        <position position="70"/>
    </location>
</feature>
<name>A0ABW3KHW0_9GAMM</name>
<dbReference type="Proteomes" id="UP001597048">
    <property type="component" value="Unassembled WGS sequence"/>
</dbReference>
<comment type="caution">
    <text evidence="1">The sequence shown here is derived from an EMBL/GenBank/DDBJ whole genome shotgun (WGS) entry which is preliminary data.</text>
</comment>
<organism evidence="1 2">
    <name type="scientific">Oceanisphaera ostreae</name>
    <dbReference type="NCBI Taxonomy" id="914151"/>
    <lineage>
        <taxon>Bacteria</taxon>
        <taxon>Pseudomonadati</taxon>
        <taxon>Pseudomonadota</taxon>
        <taxon>Gammaproteobacteria</taxon>
        <taxon>Aeromonadales</taxon>
        <taxon>Aeromonadaceae</taxon>
        <taxon>Oceanisphaera</taxon>
    </lineage>
</organism>